<dbReference type="Proteomes" id="UP000016932">
    <property type="component" value="Unassembled WGS sequence"/>
</dbReference>
<dbReference type="HOGENOM" id="CLU_1310608_0_0_1"/>
<evidence type="ECO:0000313" key="1">
    <source>
        <dbReference type="EMBL" id="EME78952.1"/>
    </source>
</evidence>
<dbReference type="EMBL" id="KB446563">
    <property type="protein sequence ID" value="EME78952.1"/>
    <property type="molecule type" value="Genomic_DNA"/>
</dbReference>
<dbReference type="RefSeq" id="XP_007931187.1">
    <property type="nucleotide sequence ID" value="XM_007932996.1"/>
</dbReference>
<reference evidence="1 2" key="1">
    <citation type="journal article" date="2012" name="PLoS Pathog.">
        <title>Diverse lifestyles and strategies of plant pathogenesis encoded in the genomes of eighteen Dothideomycetes fungi.</title>
        <authorList>
            <person name="Ohm R.A."/>
            <person name="Feau N."/>
            <person name="Henrissat B."/>
            <person name="Schoch C.L."/>
            <person name="Horwitz B.A."/>
            <person name="Barry K.W."/>
            <person name="Condon B.J."/>
            <person name="Copeland A.C."/>
            <person name="Dhillon B."/>
            <person name="Glaser F."/>
            <person name="Hesse C.N."/>
            <person name="Kosti I."/>
            <person name="LaButti K."/>
            <person name="Lindquist E.A."/>
            <person name="Lucas S."/>
            <person name="Salamov A.A."/>
            <person name="Bradshaw R.E."/>
            <person name="Ciuffetti L."/>
            <person name="Hamelin R.C."/>
            <person name="Kema G.H.J."/>
            <person name="Lawrence C."/>
            <person name="Scott J.A."/>
            <person name="Spatafora J.W."/>
            <person name="Turgeon B.G."/>
            <person name="de Wit P.J.G.M."/>
            <person name="Zhong S."/>
            <person name="Goodwin S.B."/>
            <person name="Grigoriev I.V."/>
        </authorList>
    </citation>
    <scope>NUCLEOTIDE SEQUENCE [LARGE SCALE GENOMIC DNA]</scope>
    <source>
        <strain evidence="1 2">CIRAD86</strain>
    </source>
</reference>
<dbReference type="eggNOG" id="ENOG502RHDV">
    <property type="taxonomic scope" value="Eukaryota"/>
</dbReference>
<gene>
    <name evidence="1" type="ORF">MYCFIDRAFT_83708</name>
</gene>
<evidence type="ECO:0000313" key="2">
    <source>
        <dbReference type="Proteomes" id="UP000016932"/>
    </source>
</evidence>
<name>M3ANA2_PSEFD</name>
<dbReference type="KEGG" id="pfj:MYCFIDRAFT_83708"/>
<dbReference type="OrthoDB" id="3828405at2759"/>
<keyword evidence="2" id="KW-1185">Reference proteome</keyword>
<sequence length="210" mass="22994">MVTQTGIEIDQTLTCAQRSYGLAVLVQVDKEVAYELLTGERSPPSLSIVEHKLDTFYGNRVREALEICEVPINQLTMKLPPFLPFLLAIIGLTSAASNRAICMKKNPRVISAIDIFCQNSGITAPSLYAKTGVRWGPNGAKSPNELALYIEGSCSPPQWIPQQYCLSQFYNICATGGPRGMGSKRYGRNGCQKWIVAITKPGIKITPAKE</sequence>
<dbReference type="GeneID" id="19342095"/>
<organism evidence="1 2">
    <name type="scientific">Pseudocercospora fijiensis (strain CIRAD86)</name>
    <name type="common">Black leaf streak disease fungus</name>
    <name type="synonym">Mycosphaerella fijiensis</name>
    <dbReference type="NCBI Taxonomy" id="383855"/>
    <lineage>
        <taxon>Eukaryota</taxon>
        <taxon>Fungi</taxon>
        <taxon>Dikarya</taxon>
        <taxon>Ascomycota</taxon>
        <taxon>Pezizomycotina</taxon>
        <taxon>Dothideomycetes</taxon>
        <taxon>Dothideomycetidae</taxon>
        <taxon>Mycosphaerellales</taxon>
        <taxon>Mycosphaerellaceae</taxon>
        <taxon>Pseudocercospora</taxon>
    </lineage>
</organism>
<dbReference type="AlphaFoldDB" id="M3ANA2"/>
<proteinExistence type="predicted"/>
<dbReference type="VEuPathDB" id="FungiDB:MYCFIDRAFT_83708"/>
<accession>M3ANA2</accession>
<protein>
    <submittedName>
        <fullName evidence="1">Uncharacterized protein</fullName>
    </submittedName>
</protein>